<evidence type="ECO:0000313" key="1">
    <source>
        <dbReference type="EMBL" id="REF31748.1"/>
    </source>
</evidence>
<dbReference type="Pfam" id="PF12294">
    <property type="entry name" value="DUF3626"/>
    <property type="match status" value="2"/>
</dbReference>
<comment type="caution">
    <text evidence="1">The sequence shown here is derived from an EMBL/GenBank/DDBJ whole genome shotgun (WGS) entry which is preliminary data.</text>
</comment>
<dbReference type="EMBL" id="QTUA01000001">
    <property type="protein sequence ID" value="REF31748.1"/>
    <property type="molecule type" value="Genomic_DNA"/>
</dbReference>
<dbReference type="InterPro" id="IPR022074">
    <property type="entry name" value="DUF3626"/>
</dbReference>
<protein>
    <submittedName>
        <fullName evidence="1">Uncharacterized protein DUF3626</fullName>
    </submittedName>
</protein>
<organism evidence="1 2">
    <name type="scientific">Calidifontibacter indicus</name>
    <dbReference type="NCBI Taxonomy" id="419650"/>
    <lineage>
        <taxon>Bacteria</taxon>
        <taxon>Bacillati</taxon>
        <taxon>Actinomycetota</taxon>
        <taxon>Actinomycetes</taxon>
        <taxon>Micrococcales</taxon>
        <taxon>Dermacoccaceae</taxon>
        <taxon>Calidifontibacter</taxon>
    </lineage>
</organism>
<proteinExistence type="predicted"/>
<accession>A0A3D9UQK4</accession>
<sequence length="302" mass="33858">MQSQWARDAVAHVDPRCAGEPLARHHRITFNFHPDRGFGGVEILEAMLADGEYRSQFVTGTSNGGLTAHIGGDRWRWEQSLFGGAYDEAPAGERPKYGALNHRYRTLGGAPRFGSAHLRLKEHMLDRATFCFPDSALSPARFATARRFGLWDAVTHHEESMQTGDNNQEVLYDPLDGYVEAQVHGRVLLDQDVEALVLDPCFRATPVERRAQALGLPIEWHEGQVLHTDVLQHQIDYRGGEPVRIGLQIAERDLIDARIIGDAVSTGRFEVQPMKQLWHLTAQWGSPAGSADQIRRRVGDVW</sequence>
<name>A0A3D9UQK4_9MICO</name>
<dbReference type="AlphaFoldDB" id="A0A3D9UQK4"/>
<dbReference type="OrthoDB" id="3770261at2"/>
<reference evidence="1 2" key="1">
    <citation type="submission" date="2018-08" db="EMBL/GenBank/DDBJ databases">
        <title>Sequencing the genomes of 1000 actinobacteria strains.</title>
        <authorList>
            <person name="Klenk H.-P."/>
        </authorList>
    </citation>
    <scope>NUCLEOTIDE SEQUENCE [LARGE SCALE GENOMIC DNA]</scope>
    <source>
        <strain evidence="1 2">DSM 22967</strain>
    </source>
</reference>
<dbReference type="RefSeq" id="WP_115923540.1">
    <property type="nucleotide sequence ID" value="NZ_QTUA01000001.1"/>
</dbReference>
<keyword evidence="2" id="KW-1185">Reference proteome</keyword>
<evidence type="ECO:0000313" key="2">
    <source>
        <dbReference type="Proteomes" id="UP000256253"/>
    </source>
</evidence>
<dbReference type="Proteomes" id="UP000256253">
    <property type="component" value="Unassembled WGS sequence"/>
</dbReference>
<gene>
    <name evidence="1" type="ORF">DFJ65_2829</name>
</gene>